<dbReference type="SUPFAM" id="SSF50475">
    <property type="entry name" value="FMN-binding split barrel"/>
    <property type="match status" value="1"/>
</dbReference>
<accession>A0A398CWE6</accession>
<sequence length="182" mass="20392">MPLKEIDKRKGFTFLESGPVVLVSTNDHGKNNVMTISWHMVMDFTPHIAISTGPWNHSFHTMLETKECVINVPTVEMLETVVHIGMVSGTEVDKFEKFHLTALPAKDVKAPLIGECLAALECKVVDYVEKHGLVILEATRIWYNEDKPEKRVCHAIGNGSFSVDGEIIDYRSLMEEKVPDGV</sequence>
<dbReference type="GO" id="GO:0010181">
    <property type="term" value="F:FMN binding"/>
    <property type="evidence" value="ECO:0007669"/>
    <property type="project" value="InterPro"/>
</dbReference>
<evidence type="ECO:0000259" key="4">
    <source>
        <dbReference type="SMART" id="SM00903"/>
    </source>
</evidence>
<evidence type="ECO:0000256" key="1">
    <source>
        <dbReference type="ARBA" id="ARBA00001917"/>
    </source>
</evidence>
<evidence type="ECO:0000313" key="6">
    <source>
        <dbReference type="Proteomes" id="UP000266328"/>
    </source>
</evidence>
<comment type="similarity">
    <text evidence="3">Belongs to the flavoredoxin family.</text>
</comment>
<name>A0A398CWE6_9BACT</name>
<proteinExistence type="inferred from homology"/>
<keyword evidence="6" id="KW-1185">Reference proteome</keyword>
<feature type="domain" description="Flavin reductase like" evidence="4">
    <location>
        <begin position="14"/>
        <end position="154"/>
    </location>
</feature>
<dbReference type="EMBL" id="QXIS01000009">
    <property type="protein sequence ID" value="RIE06520.1"/>
    <property type="molecule type" value="Genomic_DNA"/>
</dbReference>
<dbReference type="RefSeq" id="WP_119088710.1">
    <property type="nucleotide sequence ID" value="NZ_QXIS01000009.1"/>
</dbReference>
<protein>
    <submittedName>
        <fullName evidence="5">Flavin reductase family protein</fullName>
    </submittedName>
</protein>
<organism evidence="5 6">
    <name type="scientific">Candidatus Cryosericum terrychapinii</name>
    <dbReference type="NCBI Taxonomy" id="2290919"/>
    <lineage>
        <taxon>Bacteria</taxon>
        <taxon>Pseudomonadati</taxon>
        <taxon>Caldisericota/Cryosericota group</taxon>
        <taxon>Candidatus Cryosericota</taxon>
        <taxon>Candidatus Cryosericia</taxon>
        <taxon>Candidatus Cryosericales</taxon>
        <taxon>Candidatus Cryosericaceae</taxon>
        <taxon>Candidatus Cryosericum</taxon>
    </lineage>
</organism>
<evidence type="ECO:0000256" key="2">
    <source>
        <dbReference type="ARBA" id="ARBA00022630"/>
    </source>
</evidence>
<dbReference type="InterPro" id="IPR052174">
    <property type="entry name" value="Flavoredoxin"/>
</dbReference>
<dbReference type="PANTHER" id="PTHR43567">
    <property type="entry name" value="FLAVOREDOXIN-RELATED-RELATED"/>
    <property type="match status" value="1"/>
</dbReference>
<dbReference type="InterPro" id="IPR012349">
    <property type="entry name" value="Split_barrel_FMN-bd"/>
</dbReference>
<dbReference type="Pfam" id="PF01613">
    <property type="entry name" value="Flavin_Reduct"/>
    <property type="match status" value="1"/>
</dbReference>
<evidence type="ECO:0000256" key="3">
    <source>
        <dbReference type="ARBA" id="ARBA00038054"/>
    </source>
</evidence>
<dbReference type="OrthoDB" id="9792436at2"/>
<dbReference type="InterPro" id="IPR002563">
    <property type="entry name" value="Flavin_Rdtase-like_dom"/>
</dbReference>
<keyword evidence="2" id="KW-0285">Flavoprotein</keyword>
<dbReference type="SMART" id="SM00903">
    <property type="entry name" value="Flavin_Reduct"/>
    <property type="match status" value="1"/>
</dbReference>
<dbReference type="PANTHER" id="PTHR43567:SF1">
    <property type="entry name" value="FLAVOREDOXIN"/>
    <property type="match status" value="1"/>
</dbReference>
<comment type="cofactor">
    <cofactor evidence="1">
        <name>FMN</name>
        <dbReference type="ChEBI" id="CHEBI:58210"/>
    </cofactor>
</comment>
<dbReference type="Gene3D" id="2.30.110.10">
    <property type="entry name" value="Electron Transport, Fmn-binding Protein, Chain A"/>
    <property type="match status" value="1"/>
</dbReference>
<dbReference type="Proteomes" id="UP000266328">
    <property type="component" value="Unassembled WGS sequence"/>
</dbReference>
<evidence type="ECO:0000313" key="5">
    <source>
        <dbReference type="EMBL" id="RIE06520.1"/>
    </source>
</evidence>
<gene>
    <name evidence="5" type="ORF">SMC7_01990</name>
</gene>
<dbReference type="GO" id="GO:0016646">
    <property type="term" value="F:oxidoreductase activity, acting on the CH-NH group of donors, NAD or NADP as acceptor"/>
    <property type="evidence" value="ECO:0007669"/>
    <property type="project" value="UniProtKB-ARBA"/>
</dbReference>
<reference evidence="5 6" key="1">
    <citation type="submission" date="2018-09" db="EMBL/GenBank/DDBJ databases">
        <title>Discovery and Ecogenomic Context for Candidatus Cryosericales, a Global Caldiserica Order Active in Thawing Permafrost.</title>
        <authorList>
            <person name="Martinez M.A."/>
            <person name="Woodcroft B.J."/>
            <person name="Ignacio Espinoza J.C."/>
            <person name="Zayed A."/>
            <person name="Singleton C.M."/>
            <person name="Boyd J."/>
            <person name="Li Y.-F."/>
            <person name="Purvine S."/>
            <person name="Maughan H."/>
            <person name="Hodgkins S.B."/>
            <person name="Anderson D."/>
            <person name="Sederholm M."/>
            <person name="Temperton B."/>
            <person name="Saleska S.R."/>
            <person name="Tyson G.W."/>
            <person name="Rich V.I."/>
        </authorList>
    </citation>
    <scope>NUCLEOTIDE SEQUENCE [LARGE SCALE GENOMIC DNA]</scope>
    <source>
        <strain evidence="5 6">SMC7</strain>
    </source>
</reference>
<comment type="caution">
    <text evidence="5">The sequence shown here is derived from an EMBL/GenBank/DDBJ whole genome shotgun (WGS) entry which is preliminary data.</text>
</comment>
<dbReference type="AlphaFoldDB" id="A0A398CWE6"/>